<dbReference type="EMBL" id="JAIZAY010000004">
    <property type="protein sequence ID" value="KAJ8043729.1"/>
    <property type="molecule type" value="Genomic_DNA"/>
</dbReference>
<name>A0A9Q1CFV5_HOLLE</name>
<organism evidence="1 2">
    <name type="scientific">Holothuria leucospilota</name>
    <name type="common">Black long sea cucumber</name>
    <name type="synonym">Mertensiothuria leucospilota</name>
    <dbReference type="NCBI Taxonomy" id="206669"/>
    <lineage>
        <taxon>Eukaryota</taxon>
        <taxon>Metazoa</taxon>
        <taxon>Echinodermata</taxon>
        <taxon>Eleutherozoa</taxon>
        <taxon>Echinozoa</taxon>
        <taxon>Holothuroidea</taxon>
        <taxon>Aspidochirotacea</taxon>
        <taxon>Aspidochirotida</taxon>
        <taxon>Holothuriidae</taxon>
        <taxon>Holothuria</taxon>
    </lineage>
</organism>
<sequence length="135" mass="14407">MHKVGECAPCVWQCGFCGPPVGVVFKSWLIASRLQHLGGQPGLRLLYGLVTPASNTSVRGILTFVFFGLHKAGLMERPVPILVFRGEGRPADVLLASGVDRDLSSGWEADFVRFARDDVRQACGGPLVSGNGRAG</sequence>
<evidence type="ECO:0000313" key="1">
    <source>
        <dbReference type="EMBL" id="KAJ8043729.1"/>
    </source>
</evidence>
<accession>A0A9Q1CFV5</accession>
<reference evidence="1" key="1">
    <citation type="submission" date="2021-10" db="EMBL/GenBank/DDBJ databases">
        <title>Tropical sea cucumber genome reveals ecological adaptation and Cuvierian tubules defense mechanism.</title>
        <authorList>
            <person name="Chen T."/>
        </authorList>
    </citation>
    <scope>NUCLEOTIDE SEQUENCE</scope>
    <source>
        <strain evidence="1">Nanhai2018</strain>
        <tissue evidence="1">Muscle</tissue>
    </source>
</reference>
<dbReference type="AlphaFoldDB" id="A0A9Q1CFV5"/>
<proteinExistence type="predicted"/>
<comment type="caution">
    <text evidence="1">The sequence shown here is derived from an EMBL/GenBank/DDBJ whole genome shotgun (WGS) entry which is preliminary data.</text>
</comment>
<keyword evidence="2" id="KW-1185">Reference proteome</keyword>
<gene>
    <name evidence="1" type="ORF">HOLleu_10954</name>
</gene>
<protein>
    <submittedName>
        <fullName evidence="1">Uncharacterized protein</fullName>
    </submittedName>
</protein>
<evidence type="ECO:0000313" key="2">
    <source>
        <dbReference type="Proteomes" id="UP001152320"/>
    </source>
</evidence>
<dbReference type="Proteomes" id="UP001152320">
    <property type="component" value="Chromosome 4"/>
</dbReference>